<gene>
    <name evidence="1" type="ORF">NA56DRAFT_502126</name>
</gene>
<dbReference type="OrthoDB" id="5362630at2759"/>
<name>A0A2J6PDY4_9HELO</name>
<organism evidence="1 2">
    <name type="scientific">Hyaloscypha hepaticicola</name>
    <dbReference type="NCBI Taxonomy" id="2082293"/>
    <lineage>
        <taxon>Eukaryota</taxon>
        <taxon>Fungi</taxon>
        <taxon>Dikarya</taxon>
        <taxon>Ascomycota</taxon>
        <taxon>Pezizomycotina</taxon>
        <taxon>Leotiomycetes</taxon>
        <taxon>Helotiales</taxon>
        <taxon>Hyaloscyphaceae</taxon>
        <taxon>Hyaloscypha</taxon>
    </lineage>
</organism>
<keyword evidence="2" id="KW-1185">Reference proteome</keyword>
<dbReference type="AlphaFoldDB" id="A0A2J6PDY4"/>
<sequence>MFILLHSCALLSAGDEKKARKQGFEDRFFRPSLVEGLHNGAKILLAYFHYCNKGSHPFMINWASPEQRARTELNAEQVEFMRTTTVEIKKRGKVILALVFTRISFLISPWDRVSSCISKDSGR</sequence>
<dbReference type="Proteomes" id="UP000235672">
    <property type="component" value="Unassembled WGS sequence"/>
</dbReference>
<accession>A0A2J6PDY4</accession>
<evidence type="ECO:0000313" key="2">
    <source>
        <dbReference type="Proteomes" id="UP000235672"/>
    </source>
</evidence>
<proteinExistence type="predicted"/>
<reference evidence="1 2" key="1">
    <citation type="submission" date="2016-05" db="EMBL/GenBank/DDBJ databases">
        <title>A degradative enzymes factory behind the ericoid mycorrhizal symbiosis.</title>
        <authorList>
            <consortium name="DOE Joint Genome Institute"/>
            <person name="Martino E."/>
            <person name="Morin E."/>
            <person name="Grelet G."/>
            <person name="Kuo A."/>
            <person name="Kohler A."/>
            <person name="Daghino S."/>
            <person name="Barry K."/>
            <person name="Choi C."/>
            <person name="Cichocki N."/>
            <person name="Clum A."/>
            <person name="Copeland A."/>
            <person name="Hainaut M."/>
            <person name="Haridas S."/>
            <person name="Labutti K."/>
            <person name="Lindquist E."/>
            <person name="Lipzen A."/>
            <person name="Khouja H.-R."/>
            <person name="Murat C."/>
            <person name="Ohm R."/>
            <person name="Olson A."/>
            <person name="Spatafora J."/>
            <person name="Veneault-Fourrey C."/>
            <person name="Henrissat B."/>
            <person name="Grigoriev I."/>
            <person name="Martin F."/>
            <person name="Perotto S."/>
        </authorList>
    </citation>
    <scope>NUCLEOTIDE SEQUENCE [LARGE SCALE GENOMIC DNA]</scope>
    <source>
        <strain evidence="1 2">UAMH 7357</strain>
    </source>
</reference>
<dbReference type="EMBL" id="KZ613558">
    <property type="protein sequence ID" value="PMD12242.1"/>
    <property type="molecule type" value="Genomic_DNA"/>
</dbReference>
<dbReference type="STRING" id="1745343.A0A2J6PDY4"/>
<evidence type="ECO:0000313" key="1">
    <source>
        <dbReference type="EMBL" id="PMD12242.1"/>
    </source>
</evidence>
<protein>
    <submittedName>
        <fullName evidence="1">Uncharacterized protein</fullName>
    </submittedName>
</protein>